<comment type="caution">
    <text evidence="1">The sequence shown here is derived from an EMBL/GenBank/DDBJ whole genome shotgun (WGS) entry which is preliminary data.</text>
</comment>
<keyword evidence="2" id="KW-1185">Reference proteome</keyword>
<reference evidence="1" key="3">
    <citation type="submission" date="2023-05" db="EMBL/GenBank/DDBJ databases">
        <authorList>
            <person name="Smith C.H."/>
        </authorList>
    </citation>
    <scope>NUCLEOTIDE SEQUENCE</scope>
    <source>
        <strain evidence="1">CHS0354</strain>
        <tissue evidence="1">Mantle</tissue>
    </source>
</reference>
<accession>A0AAE0VQD1</accession>
<dbReference type="EMBL" id="JAEAOA010000334">
    <property type="protein sequence ID" value="KAK3585347.1"/>
    <property type="molecule type" value="Genomic_DNA"/>
</dbReference>
<proteinExistence type="predicted"/>
<dbReference type="AlphaFoldDB" id="A0AAE0VQD1"/>
<dbReference type="Proteomes" id="UP001195483">
    <property type="component" value="Unassembled WGS sequence"/>
</dbReference>
<sequence>MVHVNIGGGRDNIVRYNIFYNATAYAMQIDSRGTSHTFDSDLLPRLKNEVHVNIGGGRDNIVRYNIFYNATAYAMQIDGRGIHSTNNQELNRSLHVSILV</sequence>
<evidence type="ECO:0000313" key="2">
    <source>
        <dbReference type="Proteomes" id="UP001195483"/>
    </source>
</evidence>
<organism evidence="1 2">
    <name type="scientific">Potamilus streckersoni</name>
    <dbReference type="NCBI Taxonomy" id="2493646"/>
    <lineage>
        <taxon>Eukaryota</taxon>
        <taxon>Metazoa</taxon>
        <taxon>Spiralia</taxon>
        <taxon>Lophotrochozoa</taxon>
        <taxon>Mollusca</taxon>
        <taxon>Bivalvia</taxon>
        <taxon>Autobranchia</taxon>
        <taxon>Heteroconchia</taxon>
        <taxon>Palaeoheterodonta</taxon>
        <taxon>Unionida</taxon>
        <taxon>Unionoidea</taxon>
        <taxon>Unionidae</taxon>
        <taxon>Ambleminae</taxon>
        <taxon>Lampsilini</taxon>
        <taxon>Potamilus</taxon>
    </lineage>
</organism>
<protein>
    <submittedName>
        <fullName evidence="1">Uncharacterized protein</fullName>
    </submittedName>
</protein>
<name>A0AAE0VQD1_9BIVA</name>
<reference evidence="1" key="1">
    <citation type="journal article" date="2021" name="Genome Biol. Evol.">
        <title>A High-Quality Reference Genome for a Parasitic Bivalve with Doubly Uniparental Inheritance (Bivalvia: Unionida).</title>
        <authorList>
            <person name="Smith C.H."/>
        </authorList>
    </citation>
    <scope>NUCLEOTIDE SEQUENCE</scope>
    <source>
        <strain evidence="1">CHS0354</strain>
    </source>
</reference>
<reference evidence="1" key="2">
    <citation type="journal article" date="2021" name="Genome Biol. Evol.">
        <title>Developing a high-quality reference genome for a parasitic bivalve with doubly uniparental inheritance (Bivalvia: Unionida).</title>
        <authorList>
            <person name="Smith C.H."/>
        </authorList>
    </citation>
    <scope>NUCLEOTIDE SEQUENCE</scope>
    <source>
        <strain evidence="1">CHS0354</strain>
        <tissue evidence="1">Mantle</tissue>
    </source>
</reference>
<evidence type="ECO:0000313" key="1">
    <source>
        <dbReference type="EMBL" id="KAK3585347.1"/>
    </source>
</evidence>
<gene>
    <name evidence="1" type="ORF">CHS0354_004617</name>
</gene>